<dbReference type="OrthoDB" id="7605551at2"/>
<dbReference type="STRING" id="311410.LA5095_03635"/>
<keyword evidence="2" id="KW-1185">Reference proteome</keyword>
<gene>
    <name evidence="1" type="ORF">LA5096_04917</name>
</gene>
<dbReference type="AlphaFoldDB" id="A0A0M6ZAQ3"/>
<organism evidence="1 2">
    <name type="scientific">Roseibium album</name>
    <dbReference type="NCBI Taxonomy" id="311410"/>
    <lineage>
        <taxon>Bacteria</taxon>
        <taxon>Pseudomonadati</taxon>
        <taxon>Pseudomonadota</taxon>
        <taxon>Alphaproteobacteria</taxon>
        <taxon>Hyphomicrobiales</taxon>
        <taxon>Stappiaceae</taxon>
        <taxon>Roseibium</taxon>
    </lineage>
</organism>
<dbReference type="RefSeq" id="WP_055117446.1">
    <property type="nucleotide sequence ID" value="NZ_CANKXR010000004.1"/>
</dbReference>
<sequence>MSLMLGAMTPAISGNITQLKAIILADFRRTETNIGYHAGRLTQGYKLLLLKRLPEPKDFELHGNTMRSGGKFGLPGSTDAEDAGRGSVHDSILGQRGQDGYRDFQELALDFTAVSGSDRLVKILPTTRHDSAMSPSDQYPMGGGFLQWDLKKPGLPFLFAAEFMSNGNVRTKDHTYQINSGNFLKDYPEREKLQKFLRQV</sequence>
<protein>
    <submittedName>
        <fullName evidence="1">Uncharacterized protein</fullName>
    </submittedName>
</protein>
<proteinExistence type="predicted"/>
<dbReference type="GeneID" id="97672194"/>
<dbReference type="EMBL" id="CXWC01000013">
    <property type="protein sequence ID" value="CTQ76876.1"/>
    <property type="molecule type" value="Genomic_DNA"/>
</dbReference>
<evidence type="ECO:0000313" key="1">
    <source>
        <dbReference type="EMBL" id="CTQ76876.1"/>
    </source>
</evidence>
<reference evidence="2" key="1">
    <citation type="submission" date="2015-07" db="EMBL/GenBank/DDBJ databases">
        <authorList>
            <person name="Rodrigo-Torres Lidia"/>
            <person name="Arahal R.David."/>
        </authorList>
    </citation>
    <scope>NUCLEOTIDE SEQUENCE [LARGE SCALE GENOMIC DNA]</scope>
    <source>
        <strain evidence="2">CECT 5096</strain>
    </source>
</reference>
<name>A0A0M6ZAQ3_9HYPH</name>
<dbReference type="Proteomes" id="UP000049983">
    <property type="component" value="Unassembled WGS sequence"/>
</dbReference>
<evidence type="ECO:0000313" key="2">
    <source>
        <dbReference type="Proteomes" id="UP000049983"/>
    </source>
</evidence>
<accession>A0A0M6ZAQ3</accession>